<dbReference type="SUPFAM" id="SSF81901">
    <property type="entry name" value="HCP-like"/>
    <property type="match status" value="1"/>
</dbReference>
<dbReference type="EMBL" id="CP076405">
    <property type="protein sequence ID" value="QWQ22681.2"/>
    <property type="molecule type" value="Genomic_DNA"/>
</dbReference>
<dbReference type="InterPro" id="IPR011990">
    <property type="entry name" value="TPR-like_helical_dom_sf"/>
</dbReference>
<evidence type="ECO:0000313" key="2">
    <source>
        <dbReference type="Proteomes" id="UP000682358"/>
    </source>
</evidence>
<protein>
    <submittedName>
        <fullName evidence="1">Sel1 repeat family protein</fullName>
    </submittedName>
</protein>
<dbReference type="InterPro" id="IPR006597">
    <property type="entry name" value="Sel1-like"/>
</dbReference>
<name>A0AAJ4NMV2_PRORE</name>
<dbReference type="Pfam" id="PF08238">
    <property type="entry name" value="Sel1"/>
    <property type="match status" value="2"/>
</dbReference>
<reference evidence="1" key="1">
    <citation type="submission" date="2021-06" db="EMBL/GenBank/DDBJ databases">
        <title>Emergence of genetically related NDM-1-producing Providencia rettgeri strains in Argentina.</title>
        <authorList>
            <person name="Pasteran F."/>
            <person name="Meo A."/>
            <person name="Gomez S."/>
            <person name="Derdoy L."/>
            <person name="Albronoz E."/>
            <person name="Faccone D."/>
            <person name="Guerriero L."/>
            <person name="Archuby D."/>
            <person name="Tarzia A."/>
            <person name="Lopez M."/>
            <person name="Corso A."/>
        </authorList>
    </citation>
    <scope>NUCLEOTIDE SEQUENCE</scope>
    <source>
        <strain evidence="1">PreM15628</strain>
    </source>
</reference>
<dbReference type="RefSeq" id="WP_237451598.1">
    <property type="nucleotide sequence ID" value="NZ_CAHPQZ010000052.1"/>
</dbReference>
<proteinExistence type="predicted"/>
<organism evidence="1 2">
    <name type="scientific">Providencia rettgeri</name>
    <dbReference type="NCBI Taxonomy" id="587"/>
    <lineage>
        <taxon>Bacteria</taxon>
        <taxon>Pseudomonadati</taxon>
        <taxon>Pseudomonadota</taxon>
        <taxon>Gammaproteobacteria</taxon>
        <taxon>Enterobacterales</taxon>
        <taxon>Morganellaceae</taxon>
        <taxon>Providencia</taxon>
    </lineage>
</organism>
<evidence type="ECO:0000313" key="1">
    <source>
        <dbReference type="EMBL" id="QWQ22681.2"/>
    </source>
</evidence>
<dbReference type="SMART" id="SM00671">
    <property type="entry name" value="SEL1"/>
    <property type="match status" value="2"/>
</dbReference>
<dbReference type="Gene3D" id="1.25.40.10">
    <property type="entry name" value="Tetratricopeptide repeat domain"/>
    <property type="match status" value="1"/>
</dbReference>
<dbReference type="Proteomes" id="UP000682358">
    <property type="component" value="Chromosome"/>
</dbReference>
<dbReference type="AlphaFoldDB" id="A0AAJ4NMV2"/>
<gene>
    <name evidence="1" type="ORF">KOF27_14300</name>
</gene>
<accession>A0AAJ4NMV2</accession>
<sequence>MRLISWFIVIGAFIIGTPTWGGNINPPLIPTVRDRLYTIEYNETELRYDPDLPKRVPYPKNQQQVVELYHRALKNNNEDDNYALFSFFRIGCTDFKHLHNVKAAKEECALANFFLKRVLEINSNNGLALLFTGVNHQHGNEGSKKNMLEAISYYERAYHLHGNKVIVAGKNLSTIYLHGLGGIPQDFNKAKYYLEMAARDNPKGQDAYYLKNFDTYVDLLKISNEGDKCKQQNPNNRIWVKECNDKVEKKIEAYLKKHRGNQKEKDAIG</sequence>